<gene>
    <name evidence="1" type="ORF">F1188_16135</name>
</gene>
<accession>A0A5M6I9K1</accession>
<comment type="caution">
    <text evidence="1">The sequence shown here is derived from an EMBL/GenBank/DDBJ whole genome shotgun (WGS) entry which is preliminary data.</text>
</comment>
<name>A0A5M6I9K1_9PROT</name>
<keyword evidence="2" id="KW-1185">Reference proteome</keyword>
<evidence type="ECO:0000313" key="1">
    <source>
        <dbReference type="EMBL" id="KAA5604389.1"/>
    </source>
</evidence>
<dbReference type="AlphaFoldDB" id="A0A5M6I9K1"/>
<organism evidence="1 2">
    <name type="scientific">Roseospira marina</name>
    <dbReference type="NCBI Taxonomy" id="140057"/>
    <lineage>
        <taxon>Bacteria</taxon>
        <taxon>Pseudomonadati</taxon>
        <taxon>Pseudomonadota</taxon>
        <taxon>Alphaproteobacteria</taxon>
        <taxon>Rhodospirillales</taxon>
        <taxon>Rhodospirillaceae</taxon>
        <taxon>Roseospira</taxon>
    </lineage>
</organism>
<sequence length="78" mass="8757">MVYVSTVELERLKKLAYTAAIEGATQKLKANGYDVEPCLEGILERQHRPDVGLFLGVVFDIWDDYTRENDGNPGVRTA</sequence>
<proteinExistence type="predicted"/>
<reference evidence="1 2" key="1">
    <citation type="submission" date="2019-09" db="EMBL/GenBank/DDBJ databases">
        <title>Genome sequence of Roseospira marina, one of the more divergent members of the non-sulfur purple photosynthetic bacterial family, the Rhodospirillaceae.</title>
        <authorList>
            <person name="Meyer T."/>
            <person name="Kyndt J."/>
        </authorList>
    </citation>
    <scope>NUCLEOTIDE SEQUENCE [LARGE SCALE GENOMIC DNA]</scope>
    <source>
        <strain evidence="1 2">DSM 15113</strain>
    </source>
</reference>
<dbReference type="RefSeq" id="WP_221240815.1">
    <property type="nucleotide sequence ID" value="NZ_JACIGJ010000015.1"/>
</dbReference>
<dbReference type="EMBL" id="VWPJ01000018">
    <property type="protein sequence ID" value="KAA5604389.1"/>
    <property type="molecule type" value="Genomic_DNA"/>
</dbReference>
<dbReference type="Proteomes" id="UP000324065">
    <property type="component" value="Unassembled WGS sequence"/>
</dbReference>
<protein>
    <submittedName>
        <fullName evidence="1">Uncharacterized protein</fullName>
    </submittedName>
</protein>
<evidence type="ECO:0000313" key="2">
    <source>
        <dbReference type="Proteomes" id="UP000324065"/>
    </source>
</evidence>